<proteinExistence type="predicted"/>
<protein>
    <submittedName>
        <fullName evidence="3">Glycosyltransferase</fullName>
    </submittedName>
</protein>
<feature type="domain" description="Glycosyltransferase subfamily 4-like N-terminal" evidence="2">
    <location>
        <begin position="15"/>
        <end position="170"/>
    </location>
</feature>
<evidence type="ECO:0000259" key="2">
    <source>
        <dbReference type="Pfam" id="PF13439"/>
    </source>
</evidence>
<dbReference type="SUPFAM" id="SSF53756">
    <property type="entry name" value="UDP-Glycosyltransferase/glycogen phosphorylase"/>
    <property type="match status" value="1"/>
</dbReference>
<comment type="caution">
    <text evidence="3">The sequence shown here is derived from an EMBL/GenBank/DDBJ whole genome shotgun (WGS) entry which is preliminary data.</text>
</comment>
<reference evidence="3 4" key="1">
    <citation type="submission" date="2021-01" db="EMBL/GenBank/DDBJ databases">
        <title>Isolation and description of Catonella massiliensis sp. nov., a novel Catonella species, isolated from a stable periodontitis subject.</title>
        <authorList>
            <person name="Antezack A."/>
            <person name="Boxberger M."/>
            <person name="La Scola B."/>
            <person name="Monnet-Corti V."/>
        </authorList>
    </citation>
    <scope>NUCLEOTIDE SEQUENCE [LARGE SCALE GENOMIC DNA]</scope>
    <source>
        <strain evidence="3 4">Marseille-Q4567</strain>
    </source>
</reference>
<dbReference type="RefSeq" id="WP_208428171.1">
    <property type="nucleotide sequence ID" value="NZ_JAEPRJ010000001.1"/>
</dbReference>
<evidence type="ECO:0000313" key="3">
    <source>
        <dbReference type="EMBL" id="MBK5896610.1"/>
    </source>
</evidence>
<dbReference type="Pfam" id="PF00534">
    <property type="entry name" value="Glycos_transf_1"/>
    <property type="match status" value="1"/>
</dbReference>
<dbReference type="InterPro" id="IPR001296">
    <property type="entry name" value="Glyco_trans_1"/>
</dbReference>
<evidence type="ECO:0000313" key="4">
    <source>
        <dbReference type="Proteomes" id="UP000604730"/>
    </source>
</evidence>
<organism evidence="3 4">
    <name type="scientific">Catonella massiliensis</name>
    <dbReference type="NCBI Taxonomy" id="2799636"/>
    <lineage>
        <taxon>Bacteria</taxon>
        <taxon>Bacillati</taxon>
        <taxon>Bacillota</taxon>
        <taxon>Clostridia</taxon>
        <taxon>Lachnospirales</taxon>
        <taxon>Lachnospiraceae</taxon>
        <taxon>Catonella</taxon>
    </lineage>
</organism>
<dbReference type="PANTHER" id="PTHR45947">
    <property type="entry name" value="SULFOQUINOVOSYL TRANSFERASE SQD2"/>
    <property type="match status" value="1"/>
</dbReference>
<dbReference type="Pfam" id="PF13439">
    <property type="entry name" value="Glyco_transf_4"/>
    <property type="match status" value="1"/>
</dbReference>
<dbReference type="InterPro" id="IPR050194">
    <property type="entry name" value="Glycosyltransferase_grp1"/>
</dbReference>
<gene>
    <name evidence="3" type="ORF">JJN12_02260</name>
</gene>
<dbReference type="PANTHER" id="PTHR45947:SF3">
    <property type="entry name" value="SULFOQUINOVOSYL TRANSFERASE SQD2"/>
    <property type="match status" value="1"/>
</dbReference>
<dbReference type="EMBL" id="JAEPRJ010000001">
    <property type="protein sequence ID" value="MBK5896610.1"/>
    <property type="molecule type" value="Genomic_DNA"/>
</dbReference>
<dbReference type="Gene3D" id="3.40.50.2000">
    <property type="entry name" value="Glycogen Phosphorylase B"/>
    <property type="match status" value="2"/>
</dbReference>
<keyword evidence="4" id="KW-1185">Reference proteome</keyword>
<dbReference type="Proteomes" id="UP000604730">
    <property type="component" value="Unassembled WGS sequence"/>
</dbReference>
<name>A0ABS1IXS2_9FIRM</name>
<dbReference type="InterPro" id="IPR028098">
    <property type="entry name" value="Glyco_trans_4-like_N"/>
</dbReference>
<accession>A0ABS1IXS2</accession>
<feature type="domain" description="Glycosyl transferase family 1" evidence="1">
    <location>
        <begin position="178"/>
        <end position="326"/>
    </location>
</feature>
<evidence type="ECO:0000259" key="1">
    <source>
        <dbReference type="Pfam" id="PF00534"/>
    </source>
</evidence>
<sequence length="361" mass="40467">MKKIRVLQVVPSFNVGGAEGLVLTYLRNFDRSCMEMKAVSFYAPSGSIYDEIIKAEKLHVTYLNKKGPLDISFVKQLKAEIESFNPDVIHTHMSALKYVVMAGTLGKPIFHTIHSEVLTDAGIYDRFVNRFLFKKYKVTPIALHEELRRAVNRYYGCTNTVVVSNGIDVDKFKNGVSIRDELGIDEESFVLCHVGSFSKPKNHEFLIKVFKKVLSYKPNACLALVGGGVLENSIRKLVADEGLDGKVLFLGRRSDIYNVLKSSDVFVFPSLYEGFGIAVLEAEASGLPVVVSDKVPENVCVVPNVKRLSLDDNIDKWCEAVAECENMKSDVLCDDIYKFDIKNVLKELSQAYREKCGCHKN</sequence>